<dbReference type="InterPro" id="IPR036465">
    <property type="entry name" value="vWFA_dom_sf"/>
</dbReference>
<dbReference type="SUPFAM" id="SSF52317">
    <property type="entry name" value="Class I glutamine amidotransferase-like"/>
    <property type="match status" value="1"/>
</dbReference>
<dbReference type="InterPro" id="IPR029062">
    <property type="entry name" value="Class_I_gatase-like"/>
</dbReference>
<keyword evidence="1" id="KW-0812">Transmembrane</keyword>
<feature type="transmembrane region" description="Helical" evidence="1">
    <location>
        <begin position="15"/>
        <end position="33"/>
    </location>
</feature>
<protein>
    <submittedName>
        <fullName evidence="2">Phage GP46 family protein</fullName>
    </submittedName>
</protein>
<gene>
    <name evidence="2" type="ORF">J3U87_19260</name>
</gene>
<organism evidence="2 3">
    <name type="scientific">Sulfidibacter corallicola</name>
    <dbReference type="NCBI Taxonomy" id="2818388"/>
    <lineage>
        <taxon>Bacteria</taxon>
        <taxon>Pseudomonadati</taxon>
        <taxon>Acidobacteriota</taxon>
        <taxon>Holophagae</taxon>
        <taxon>Acanthopleuribacterales</taxon>
        <taxon>Acanthopleuribacteraceae</taxon>
        <taxon>Sulfidibacter</taxon>
    </lineage>
</organism>
<feature type="transmembrane region" description="Helical" evidence="1">
    <location>
        <begin position="45"/>
        <end position="62"/>
    </location>
</feature>
<keyword evidence="1" id="KW-1133">Transmembrane helix</keyword>
<keyword evidence="1" id="KW-0472">Membrane</keyword>
<accession>A0A8A4TDK0</accession>
<evidence type="ECO:0000313" key="2">
    <source>
        <dbReference type="EMBL" id="QTD47733.1"/>
    </source>
</evidence>
<dbReference type="Gene3D" id="3.40.50.880">
    <property type="match status" value="1"/>
</dbReference>
<dbReference type="SUPFAM" id="SSF53300">
    <property type="entry name" value="vWA-like"/>
    <property type="match status" value="1"/>
</dbReference>
<dbReference type="EMBL" id="CP071793">
    <property type="protein sequence ID" value="QTD47733.1"/>
    <property type="molecule type" value="Genomic_DNA"/>
</dbReference>
<dbReference type="Proteomes" id="UP000663929">
    <property type="component" value="Chromosome"/>
</dbReference>
<dbReference type="KEGG" id="scor:J3U87_19260"/>
<keyword evidence="3" id="KW-1185">Reference proteome</keyword>
<dbReference type="RefSeq" id="WP_237377399.1">
    <property type="nucleotide sequence ID" value="NZ_CP071793.1"/>
</dbReference>
<evidence type="ECO:0000256" key="1">
    <source>
        <dbReference type="SAM" id="Phobius"/>
    </source>
</evidence>
<dbReference type="PANTHER" id="PTHR37947:SF1">
    <property type="entry name" value="BLL2462 PROTEIN"/>
    <property type="match status" value="1"/>
</dbReference>
<proteinExistence type="predicted"/>
<evidence type="ECO:0000313" key="3">
    <source>
        <dbReference type="Proteomes" id="UP000663929"/>
    </source>
</evidence>
<sequence length="741" mass="83214">MNGWPKLELQPLGPLWLEVLVLGVTLAAFLYAVSATRFQPMKIRVLSGFLRALLLGAGYFLLHHPTLTRSVIQQQESRLAVLVDRSGSMGAEVEGGESRYQKAFGVLDQMRTANVPMDVFEFDHTVSEPLGAELNPRRLSGNKTDFYNSLSQFLSNHSDYTGLMVLSDGHDLGKFSQMSVEDTRLWLERLNAPPINTVLIGDQLQGPEVAIHSIDAPAFSFVRAPLNIRATIIVRNLDGFQTQVQLLDGDQIIQIKDLVLDEQGFGTVEFQFYPEQQGEHLYTILVPPHHLEANTENNRQQVLVDIGRDKISVLHIAGSITWDLQGLRAMFERDPLVDLTAFYIMRTREHIQIGTDNRSIPHDEMALVPFPTEEIFDRQLFGFDVVVFQDFDAGNYFSDSYQARRLMRKIKEFVTEHHGGFIAIGGPRTAGGPSLGLTPLAEILPAIPPNYRTPYNEETLIPQFTEYGKKHPMLRLFNPELQKFKGSMAGVSLHQSGRMLIRDKNGKPLLAAMEPGNGRTLFLNSSSSWKWRRDALASGQTGDNYYDFWEQALKWVIQDPALNQVRVTATKTASNPLGLNVELLMRSRDYEPAESVAATLEIKPLDGRSEPVSLPFTTDYSGRAEIQYAADRPGYFQVSIPESPWSELSRPATVFLGGSQDELRNLDLVPETLQRLASFSGGKFQSETSSFNHRAVAQATPESKHIIETRRLKLRNWIWSLPILLAIAGLEWAVRRSSQLA</sequence>
<name>A0A8A4TDK0_SULCO</name>
<dbReference type="PANTHER" id="PTHR37947">
    <property type="entry name" value="BLL2462 PROTEIN"/>
    <property type="match status" value="1"/>
</dbReference>
<dbReference type="AlphaFoldDB" id="A0A8A4TDK0"/>
<reference evidence="2" key="1">
    <citation type="submission" date="2021-03" db="EMBL/GenBank/DDBJ databases">
        <title>Acanthopleuribacteraceae sp. M133.</title>
        <authorList>
            <person name="Wang G."/>
        </authorList>
    </citation>
    <scope>NUCLEOTIDE SEQUENCE</scope>
    <source>
        <strain evidence="2">M133</strain>
    </source>
</reference>